<dbReference type="RefSeq" id="WP_230066782.1">
    <property type="nucleotide sequence ID" value="NZ_BAABLL010000008.1"/>
</dbReference>
<feature type="compositionally biased region" description="Basic and acidic residues" evidence="1">
    <location>
        <begin position="88"/>
        <end position="107"/>
    </location>
</feature>
<name>A0ABV8R1S7_9MICC</name>
<keyword evidence="2" id="KW-1133">Transmembrane helix</keyword>
<evidence type="ECO:0000256" key="2">
    <source>
        <dbReference type="SAM" id="Phobius"/>
    </source>
</evidence>
<sequence>MGNAEPHKSSSGNSIRFPLSFSFAMGAVAGLVTLVSSAGGTIHGLRWDLGGIAFGIAFIASLLISSLLVMGHKENPDYLSEGSGVNRKSSDRLDAARQSRENAERAARQKAAQASDEADRAKADNEGEPGEESHPDQS</sequence>
<protein>
    <submittedName>
        <fullName evidence="3">Uncharacterized protein</fullName>
    </submittedName>
</protein>
<keyword evidence="4" id="KW-1185">Reference proteome</keyword>
<feature type="region of interest" description="Disordered" evidence="1">
    <location>
        <begin position="77"/>
        <end position="138"/>
    </location>
</feature>
<dbReference type="EMBL" id="JBHSCQ010000020">
    <property type="protein sequence ID" value="MFC4266421.1"/>
    <property type="molecule type" value="Genomic_DNA"/>
</dbReference>
<organism evidence="3 4">
    <name type="scientific">Arthrobacter cryoconiti</name>
    <dbReference type="NCBI Taxonomy" id="748907"/>
    <lineage>
        <taxon>Bacteria</taxon>
        <taxon>Bacillati</taxon>
        <taxon>Actinomycetota</taxon>
        <taxon>Actinomycetes</taxon>
        <taxon>Micrococcales</taxon>
        <taxon>Micrococcaceae</taxon>
        <taxon>Arthrobacter</taxon>
    </lineage>
</organism>
<evidence type="ECO:0000313" key="3">
    <source>
        <dbReference type="EMBL" id="MFC4266421.1"/>
    </source>
</evidence>
<feature type="transmembrane region" description="Helical" evidence="2">
    <location>
        <begin position="21"/>
        <end position="43"/>
    </location>
</feature>
<keyword evidence="2" id="KW-0812">Transmembrane</keyword>
<keyword evidence="2" id="KW-0472">Membrane</keyword>
<feature type="transmembrane region" description="Helical" evidence="2">
    <location>
        <begin position="49"/>
        <end position="70"/>
    </location>
</feature>
<evidence type="ECO:0000256" key="1">
    <source>
        <dbReference type="SAM" id="MobiDB-lite"/>
    </source>
</evidence>
<evidence type="ECO:0000313" key="4">
    <source>
        <dbReference type="Proteomes" id="UP001595773"/>
    </source>
</evidence>
<proteinExistence type="predicted"/>
<comment type="caution">
    <text evidence="3">The sequence shown here is derived from an EMBL/GenBank/DDBJ whole genome shotgun (WGS) entry which is preliminary data.</text>
</comment>
<reference evidence="4" key="1">
    <citation type="journal article" date="2019" name="Int. J. Syst. Evol. Microbiol.">
        <title>The Global Catalogue of Microorganisms (GCM) 10K type strain sequencing project: providing services to taxonomists for standard genome sequencing and annotation.</title>
        <authorList>
            <consortium name="The Broad Institute Genomics Platform"/>
            <consortium name="The Broad Institute Genome Sequencing Center for Infectious Disease"/>
            <person name="Wu L."/>
            <person name="Ma J."/>
        </authorList>
    </citation>
    <scope>NUCLEOTIDE SEQUENCE [LARGE SCALE GENOMIC DNA]</scope>
    <source>
        <strain evidence="4">CGMCC 1.10698</strain>
    </source>
</reference>
<accession>A0ABV8R1S7</accession>
<feature type="compositionally biased region" description="Basic and acidic residues" evidence="1">
    <location>
        <begin position="117"/>
        <end position="138"/>
    </location>
</feature>
<gene>
    <name evidence="3" type="ORF">ACFOW9_12495</name>
</gene>
<dbReference type="Proteomes" id="UP001595773">
    <property type="component" value="Unassembled WGS sequence"/>
</dbReference>